<feature type="non-terminal residue" evidence="1">
    <location>
        <position position="1"/>
    </location>
</feature>
<dbReference type="AlphaFoldDB" id="A0A843V4E9"/>
<comment type="caution">
    <text evidence="1">The sequence shown here is derived from an EMBL/GenBank/DDBJ whole genome shotgun (WGS) entry which is preliminary data.</text>
</comment>
<name>A0A843V4E9_COLES</name>
<sequence>VERKEAKELMLMELGEMMEEERPWYHEIEQYCRDCTFPEKAEAEDKRAIHRAALRYTIIGEVLYRRALNGMLLRCLTDEEAWKALLTQLELLDERHLATADHVLSYQNRLSRSFQKKVIEHKFQEGDMVLKRIFIKPGGLRSKLSANWEGPYVVKEVYPGNAYRLVNTDGEEFSHPWNGLYLKRFYP</sequence>
<evidence type="ECO:0000313" key="2">
    <source>
        <dbReference type="Proteomes" id="UP000652761"/>
    </source>
</evidence>
<proteinExistence type="predicted"/>
<dbReference type="PANTHER" id="PTHR48475:SF1">
    <property type="entry name" value="RNASE H TYPE-1 DOMAIN-CONTAINING PROTEIN"/>
    <property type="match status" value="1"/>
</dbReference>
<evidence type="ECO:0000313" key="1">
    <source>
        <dbReference type="EMBL" id="MQL86539.1"/>
    </source>
</evidence>
<reference evidence="1" key="1">
    <citation type="submission" date="2017-07" db="EMBL/GenBank/DDBJ databases">
        <title>Taro Niue Genome Assembly and Annotation.</title>
        <authorList>
            <person name="Atibalentja N."/>
            <person name="Keating K."/>
            <person name="Fields C.J."/>
        </authorList>
    </citation>
    <scope>NUCLEOTIDE SEQUENCE</scope>
    <source>
        <strain evidence="1">Niue_2</strain>
        <tissue evidence="1">Leaf</tissue>
    </source>
</reference>
<dbReference type="PANTHER" id="PTHR48475">
    <property type="entry name" value="RIBONUCLEASE H"/>
    <property type="match status" value="1"/>
</dbReference>
<keyword evidence="2" id="KW-1185">Reference proteome</keyword>
<dbReference type="EMBL" id="NMUH01000909">
    <property type="protein sequence ID" value="MQL86539.1"/>
    <property type="molecule type" value="Genomic_DNA"/>
</dbReference>
<accession>A0A843V4E9</accession>
<protein>
    <submittedName>
        <fullName evidence="1">Uncharacterized protein</fullName>
    </submittedName>
</protein>
<dbReference type="OrthoDB" id="626900at2759"/>
<organism evidence="1 2">
    <name type="scientific">Colocasia esculenta</name>
    <name type="common">Wild taro</name>
    <name type="synonym">Arum esculentum</name>
    <dbReference type="NCBI Taxonomy" id="4460"/>
    <lineage>
        <taxon>Eukaryota</taxon>
        <taxon>Viridiplantae</taxon>
        <taxon>Streptophyta</taxon>
        <taxon>Embryophyta</taxon>
        <taxon>Tracheophyta</taxon>
        <taxon>Spermatophyta</taxon>
        <taxon>Magnoliopsida</taxon>
        <taxon>Liliopsida</taxon>
        <taxon>Araceae</taxon>
        <taxon>Aroideae</taxon>
        <taxon>Colocasieae</taxon>
        <taxon>Colocasia</taxon>
    </lineage>
</organism>
<gene>
    <name evidence="1" type="ORF">Taro_019075</name>
</gene>
<dbReference type="Proteomes" id="UP000652761">
    <property type="component" value="Unassembled WGS sequence"/>
</dbReference>